<evidence type="ECO:0000313" key="2">
    <source>
        <dbReference type="Proteomes" id="UP000245125"/>
    </source>
</evidence>
<dbReference type="Proteomes" id="UP000245125">
    <property type="component" value="Unassembled WGS sequence"/>
</dbReference>
<gene>
    <name evidence="1" type="ORF">NBG4_80010</name>
</gene>
<dbReference type="EMBL" id="OUUY01000130">
    <property type="protein sequence ID" value="SPQ01910.1"/>
    <property type="molecule type" value="Genomic_DNA"/>
</dbReference>
<keyword evidence="2" id="KW-1185">Reference proteome</keyword>
<accession>A0A2U3QKP4</accession>
<protein>
    <submittedName>
        <fullName evidence="1">Uncharacterized protein</fullName>
    </submittedName>
</protein>
<name>A0A2U3QKP4_9BACT</name>
<evidence type="ECO:0000313" key="1">
    <source>
        <dbReference type="EMBL" id="SPQ01910.1"/>
    </source>
</evidence>
<organism evidence="1 2">
    <name type="scientific">Candidatus Sulfobium mesophilum</name>
    <dbReference type="NCBI Taxonomy" id="2016548"/>
    <lineage>
        <taxon>Bacteria</taxon>
        <taxon>Pseudomonadati</taxon>
        <taxon>Nitrospirota</taxon>
        <taxon>Nitrospiria</taxon>
        <taxon>Nitrospirales</taxon>
        <taxon>Nitrospiraceae</taxon>
        <taxon>Candidatus Sulfobium</taxon>
    </lineage>
</organism>
<sequence>MPKKAKTFKEKTVEFEADGKGGVIATHKGKTEAAILGDIDLSDLGIAVNEGTIIATHRNPTCFWYFYGGKWYVYCC</sequence>
<reference evidence="2" key="1">
    <citation type="submission" date="2018-03" db="EMBL/GenBank/DDBJ databases">
        <authorList>
            <person name="Zecchin S."/>
        </authorList>
    </citation>
    <scope>NUCLEOTIDE SEQUENCE [LARGE SCALE GENOMIC DNA]</scope>
</reference>
<dbReference type="AlphaFoldDB" id="A0A2U3QKP4"/>
<proteinExistence type="predicted"/>